<sequence length="170" mass="18770">MATQPPCSLNLSLGLSVLYEDSLKCDFFQPDHFSEPSQRTSGPSLSLPFQNAARVLGMVKLIQVVIKCMTVSNFSGLQNSADFQISNFNKTYFNKTDEKVVPEIVWTTQKLNHLKTPEITIGSLTRCPSKLSLSNCPLNQPGNACSLPQRAEVVRPPILKLSAWAGGWTR</sequence>
<reference evidence="1" key="1">
    <citation type="submission" date="2017-07" db="EMBL/GenBank/DDBJ databases">
        <authorList>
            <person name="Mikheyev A."/>
            <person name="Grau M."/>
        </authorList>
    </citation>
    <scope>NUCLEOTIDE SEQUENCE</scope>
    <source>
        <tissue evidence="1">Venom_gland</tissue>
    </source>
</reference>
<dbReference type="EMBL" id="IACJ01043637">
    <property type="protein sequence ID" value="LAA41487.1"/>
    <property type="molecule type" value="Transcribed_RNA"/>
</dbReference>
<evidence type="ECO:0000313" key="1">
    <source>
        <dbReference type="EMBL" id="LAA41487.1"/>
    </source>
</evidence>
<protein>
    <submittedName>
        <fullName evidence="1">Uncharacterized protein</fullName>
    </submittedName>
</protein>
<reference evidence="1" key="2">
    <citation type="submission" date="2017-11" db="EMBL/GenBank/DDBJ databases">
        <title>Coralsnake Venomics: Analyses of Venom Gland Transcriptomes and Proteomes of Six Brazilian Taxa.</title>
        <authorList>
            <person name="Aird S.D."/>
            <person name="Jorge da Silva N."/>
            <person name="Qiu L."/>
            <person name="Villar-Briones A."/>
            <person name="Aparecida-Saddi V."/>
            <person name="Campos-Telles M.P."/>
            <person name="Grau M."/>
            <person name="Mikheyev A.S."/>
        </authorList>
    </citation>
    <scope>NUCLEOTIDE SEQUENCE</scope>
    <source>
        <tissue evidence="1">Venom_gland</tissue>
    </source>
</reference>
<dbReference type="AlphaFoldDB" id="A0A2D4F1W3"/>
<accession>A0A2D4F1W3</accession>
<organism evidence="1">
    <name type="scientific">Micrurus corallinus</name>
    <name type="common">Brazilian coral snake</name>
    <dbReference type="NCBI Taxonomy" id="54390"/>
    <lineage>
        <taxon>Eukaryota</taxon>
        <taxon>Metazoa</taxon>
        <taxon>Chordata</taxon>
        <taxon>Craniata</taxon>
        <taxon>Vertebrata</taxon>
        <taxon>Euteleostomi</taxon>
        <taxon>Lepidosauria</taxon>
        <taxon>Squamata</taxon>
        <taxon>Bifurcata</taxon>
        <taxon>Unidentata</taxon>
        <taxon>Episquamata</taxon>
        <taxon>Toxicofera</taxon>
        <taxon>Serpentes</taxon>
        <taxon>Colubroidea</taxon>
        <taxon>Elapidae</taxon>
        <taxon>Elapinae</taxon>
        <taxon>Micrurus</taxon>
    </lineage>
</organism>
<proteinExistence type="predicted"/>
<name>A0A2D4F1W3_MICCO</name>